<organism evidence="11 12">
    <name type="scientific">Paramormyrops kingsleyae</name>
    <dbReference type="NCBI Taxonomy" id="1676925"/>
    <lineage>
        <taxon>Eukaryota</taxon>
        <taxon>Metazoa</taxon>
        <taxon>Chordata</taxon>
        <taxon>Craniata</taxon>
        <taxon>Vertebrata</taxon>
        <taxon>Euteleostomi</taxon>
        <taxon>Actinopterygii</taxon>
        <taxon>Neopterygii</taxon>
        <taxon>Teleostei</taxon>
        <taxon>Osteoglossocephala</taxon>
        <taxon>Osteoglossomorpha</taxon>
        <taxon>Osteoglossiformes</taxon>
        <taxon>Mormyridae</taxon>
        <taxon>Paramormyrops</taxon>
    </lineage>
</organism>
<dbReference type="Ensembl" id="ENSPKIT00000032206.1">
    <property type="protein sequence ID" value="ENSPKIP00000008133.1"/>
    <property type="gene ID" value="ENSPKIG00000023769.1"/>
</dbReference>
<keyword evidence="4 10" id="KW-0812">Transmembrane</keyword>
<dbReference type="OrthoDB" id="514299at2759"/>
<evidence type="ECO:0000313" key="11">
    <source>
        <dbReference type="Ensembl" id="ENSPKIP00000008138.1"/>
    </source>
</evidence>
<evidence type="ECO:0000256" key="7">
    <source>
        <dbReference type="ARBA" id="ARBA00023034"/>
    </source>
</evidence>
<protein>
    <submittedName>
        <fullName evidence="11">Galactose-3-O-sulfotransferase 1</fullName>
    </submittedName>
</protein>
<keyword evidence="7" id="KW-0333">Golgi apparatus</keyword>
<dbReference type="GO" id="GO:0001733">
    <property type="term" value="F:galactosylceramide sulfotransferase activity"/>
    <property type="evidence" value="ECO:0007669"/>
    <property type="project" value="InterPro"/>
</dbReference>
<keyword evidence="9" id="KW-0325">Glycoprotein</keyword>
<dbReference type="Pfam" id="PF06990">
    <property type="entry name" value="Gal-3-0_sulfotr"/>
    <property type="match status" value="1"/>
</dbReference>
<evidence type="ECO:0000256" key="4">
    <source>
        <dbReference type="ARBA" id="ARBA00022692"/>
    </source>
</evidence>
<dbReference type="GO" id="GO:0006682">
    <property type="term" value="P:galactosylceramide biosynthetic process"/>
    <property type="evidence" value="ECO:0007669"/>
    <property type="project" value="TreeGrafter"/>
</dbReference>
<keyword evidence="6 10" id="KW-1133">Transmembrane helix</keyword>
<dbReference type="Ensembl" id="ENSPKIT00000032211.1">
    <property type="protein sequence ID" value="ENSPKIP00000008138.1"/>
    <property type="gene ID" value="ENSPKIG00000023769.1"/>
</dbReference>
<dbReference type="GO" id="GO:0042552">
    <property type="term" value="P:myelination"/>
    <property type="evidence" value="ECO:0007669"/>
    <property type="project" value="TreeGrafter"/>
</dbReference>
<dbReference type="Proteomes" id="UP000261540">
    <property type="component" value="Unplaced"/>
</dbReference>
<dbReference type="Gene3D" id="3.40.50.300">
    <property type="entry name" value="P-loop containing nucleotide triphosphate hydrolases"/>
    <property type="match status" value="1"/>
</dbReference>
<reference evidence="11" key="1">
    <citation type="submission" date="2025-05" db="UniProtKB">
        <authorList>
            <consortium name="Ensembl"/>
        </authorList>
    </citation>
    <scope>IDENTIFICATION</scope>
</reference>
<dbReference type="Ensembl" id="ENSPKIT00000032217.1">
    <property type="protein sequence ID" value="ENSPKIP00000008144.1"/>
    <property type="gene ID" value="ENSPKIG00000023769.1"/>
</dbReference>
<dbReference type="InterPro" id="IPR027417">
    <property type="entry name" value="P-loop_NTPase"/>
</dbReference>
<evidence type="ECO:0000256" key="5">
    <source>
        <dbReference type="ARBA" id="ARBA00022968"/>
    </source>
</evidence>
<dbReference type="GeneTree" id="ENSGT00950000182923"/>
<sequence length="421" mass="49268">MRRWRSGGRGLLLGGVLTTFAMLLYHMMSVPLLEVYHPRMLVLASCDRDPILTKGKTISTKGAPRQVSGCSPKMNVMFMKTHKTASSTILNILFRFGEKHGLRFAFPNSRNDFVYPEMFNRLQVKGYQPGMCFNMVCNHMRFNESEVVSVLPPDATFITILRDPADVFESAFHYFNSLVPLTWVIPAKEKLAEFLKDPWRYYSPNGYNSFYLKNLLLFDLGYDNNLEPDDPRVEQAIQAVDKRFQLVMVAEYFDESLILLKDTLCWELEDLLFLRLNMRRDSSISKMTEHQRMQARDWNAADWRLYRYFNATFWAKVEVYGRERMAREVAELRRRNAEMATTCVEGGRAVEADSIRDATLQPWQPLGDRSIMGYNLRKDIDDVRHAECRRMLTPELQYMYELGVNLWAKLFWRQMLGVINL</sequence>
<dbReference type="FunFam" id="3.40.50.300:FF:000807">
    <property type="entry name" value="galactosylceramide sulfotransferase isoform X1"/>
    <property type="match status" value="1"/>
</dbReference>
<accession>A0A3B3QPS2</accession>
<proteinExistence type="inferred from homology"/>
<evidence type="ECO:0000256" key="3">
    <source>
        <dbReference type="ARBA" id="ARBA00022679"/>
    </source>
</evidence>
<dbReference type="STRING" id="1676925.ENSPKIP00000008144"/>
<feature type="transmembrane region" description="Helical" evidence="10">
    <location>
        <begin position="12"/>
        <end position="33"/>
    </location>
</feature>
<dbReference type="PANTHER" id="PTHR14647:SF56">
    <property type="entry name" value="GALACTOSYLCERAMIDE SULFOTRANSFERASE"/>
    <property type="match status" value="1"/>
</dbReference>
<keyword evidence="3" id="KW-0808">Transferase</keyword>
<evidence type="ECO:0000256" key="8">
    <source>
        <dbReference type="ARBA" id="ARBA00023136"/>
    </source>
</evidence>
<keyword evidence="12" id="KW-1185">Reference proteome</keyword>
<dbReference type="PANTHER" id="PTHR14647">
    <property type="entry name" value="GALACTOSE-3-O-SULFOTRANSFERASE"/>
    <property type="match status" value="1"/>
</dbReference>
<comment type="similarity">
    <text evidence="2">Belongs to the galactose-3-O-sulfotransferase family.</text>
</comment>
<evidence type="ECO:0000256" key="9">
    <source>
        <dbReference type="ARBA" id="ARBA00023180"/>
    </source>
</evidence>
<evidence type="ECO:0000256" key="10">
    <source>
        <dbReference type="SAM" id="Phobius"/>
    </source>
</evidence>
<dbReference type="GO" id="GO:0000139">
    <property type="term" value="C:Golgi membrane"/>
    <property type="evidence" value="ECO:0007669"/>
    <property type="project" value="UniProtKB-SubCell"/>
</dbReference>
<name>A0A3B3QPS2_9TELE</name>
<evidence type="ECO:0000256" key="2">
    <source>
        <dbReference type="ARBA" id="ARBA00008124"/>
    </source>
</evidence>
<dbReference type="InterPro" id="IPR009729">
    <property type="entry name" value="Gal-3-0_sulfotransfrase"/>
</dbReference>
<dbReference type="SUPFAM" id="SSF52540">
    <property type="entry name" value="P-loop containing nucleoside triphosphate hydrolases"/>
    <property type="match status" value="1"/>
</dbReference>
<dbReference type="AlphaFoldDB" id="A0A3B3QPS2"/>
<evidence type="ECO:0000313" key="12">
    <source>
        <dbReference type="Proteomes" id="UP000261540"/>
    </source>
</evidence>
<comment type="subcellular location">
    <subcellularLocation>
        <location evidence="1">Golgi apparatus membrane</location>
        <topology evidence="1">Single-pass type II membrane protein</topology>
    </subcellularLocation>
</comment>
<evidence type="ECO:0000256" key="1">
    <source>
        <dbReference type="ARBA" id="ARBA00004323"/>
    </source>
</evidence>
<keyword evidence="8 10" id="KW-0472">Membrane</keyword>
<keyword evidence="5" id="KW-0735">Signal-anchor</keyword>
<evidence type="ECO:0000256" key="6">
    <source>
        <dbReference type="ARBA" id="ARBA00022989"/>
    </source>
</evidence>